<dbReference type="Proteomes" id="UP001177140">
    <property type="component" value="Unassembled WGS sequence"/>
</dbReference>
<reference evidence="1" key="1">
    <citation type="submission" date="2022-03" db="EMBL/GenBank/DDBJ databases">
        <title>A functionally conserved STORR gene fusion in Papaver species that diverged 16.8 million years ago.</title>
        <authorList>
            <person name="Catania T."/>
        </authorList>
    </citation>
    <scope>NUCLEOTIDE SEQUENCE</scope>
    <source>
        <strain evidence="1">S-191538</strain>
    </source>
</reference>
<gene>
    <name evidence="1" type="ORF">MKW94_000059</name>
</gene>
<keyword evidence="2" id="KW-1185">Reference proteome</keyword>
<comment type="caution">
    <text evidence="1">The sequence shown here is derived from an EMBL/GenBank/DDBJ whole genome shotgun (WGS) entry which is preliminary data.</text>
</comment>
<evidence type="ECO:0000313" key="1">
    <source>
        <dbReference type="EMBL" id="MCL7052075.1"/>
    </source>
</evidence>
<dbReference type="AlphaFoldDB" id="A0AA41W393"/>
<proteinExistence type="predicted"/>
<organism evidence="1 2">
    <name type="scientific">Papaver nudicaule</name>
    <name type="common">Iceland poppy</name>
    <dbReference type="NCBI Taxonomy" id="74823"/>
    <lineage>
        <taxon>Eukaryota</taxon>
        <taxon>Viridiplantae</taxon>
        <taxon>Streptophyta</taxon>
        <taxon>Embryophyta</taxon>
        <taxon>Tracheophyta</taxon>
        <taxon>Spermatophyta</taxon>
        <taxon>Magnoliopsida</taxon>
        <taxon>Ranunculales</taxon>
        <taxon>Papaveraceae</taxon>
        <taxon>Papaveroideae</taxon>
        <taxon>Papaver</taxon>
    </lineage>
</organism>
<name>A0AA41W393_PAPNU</name>
<accession>A0AA41W393</accession>
<dbReference type="EMBL" id="JAJJMA010345951">
    <property type="protein sequence ID" value="MCL7052075.1"/>
    <property type="molecule type" value="Genomic_DNA"/>
</dbReference>
<evidence type="ECO:0000313" key="2">
    <source>
        <dbReference type="Proteomes" id="UP001177140"/>
    </source>
</evidence>
<protein>
    <submittedName>
        <fullName evidence="1">Uncharacterized protein</fullName>
    </submittedName>
</protein>
<sequence length="322" mass="36228">MAISVLLRAVTRRSQLSACISSCESVFRNANTPRIPWGGYALGKNILIIRIFSNFSKPDHNDLAAQNETKRPFVSNPMKIIFKYVCATDEPQEDSKCIKVRKIVETPTGDALFGLSKGGDRYYSLSFFYLYVQGDYFYAAQSLSGRRVSEFCVVVPSYFKQNLDSVEFSSGLHDGIFSGPGIIYVSCDLRDFISTRTREILTSGNRIVLNSSTGCIKLTLDFDDFFDVRIWEILTNGEKTVLEIIVSQLKRNGFDFTEDPLALQKLEQAVERAIARRTNAVKLNLPVPSGHPEMSTTVSWGTSDEFYARFGNSYDCYTCCTH</sequence>